<dbReference type="AlphaFoldDB" id="A0A9W7AV29"/>
<reference evidence="3" key="1">
    <citation type="journal article" date="2023" name="Commun. Biol.">
        <title>Genome analysis of Parmales, the sister group of diatoms, reveals the evolutionary specialization of diatoms from phago-mixotrophs to photoautotrophs.</title>
        <authorList>
            <person name="Ban H."/>
            <person name="Sato S."/>
            <person name="Yoshikawa S."/>
            <person name="Yamada K."/>
            <person name="Nakamura Y."/>
            <person name="Ichinomiya M."/>
            <person name="Sato N."/>
            <person name="Blanc-Mathieu R."/>
            <person name="Endo H."/>
            <person name="Kuwata A."/>
            <person name="Ogata H."/>
        </authorList>
    </citation>
    <scope>NUCLEOTIDE SEQUENCE [LARGE SCALE GENOMIC DNA]</scope>
</reference>
<evidence type="ECO:0000313" key="3">
    <source>
        <dbReference type="Proteomes" id="UP001162640"/>
    </source>
</evidence>
<evidence type="ECO:0000313" key="2">
    <source>
        <dbReference type="EMBL" id="GMH76042.1"/>
    </source>
</evidence>
<feature type="transmembrane region" description="Helical" evidence="1">
    <location>
        <begin position="531"/>
        <end position="551"/>
    </location>
</feature>
<proteinExistence type="predicted"/>
<sequence length="582" mass="64621">MTSTLNVTSPTPHATSNILNAPCGAFPSPQLSTKRVTHIHHRRRSIDQYVQRNPQERLASIKQISVVRLKGGGYDLVDSGQVVATGCLARETGDALISVMLRETQVDYKGITITKSLTRCLFVLLLPPLIAGAVYVLIPLKCPGLGVIQSGFAAVSFIPPATAAPGLGFLMLHALGVNEGDGTITGLFAFTFILSFFFSITMIFLGTQWMFPIPFGFIVCASPSFGISTVSLFAIVFGRSINMGLIKKLLPLIGVSLMPIAFSATFGFYRTLFAQLGPFEQGLVAPFWVAIKIAFKKTASILVDMGNNPDAAPYLMFCFDAVAAMAGNFLFLSTSHWTVVFVMILVDMTENAIVGLRVVYLILKSRSIAPEEIAALTEGHDLEVVTAVKQSKILRRLERHLFKFFEFIEPNKRQIVPEELMEDIDRYGQMNIYLARATRLLLSFIASEMSEMVTSCWCIIMLPFYFYGPNKPFMYTLDEFDQGQYNYSIAYSLTDFAMEMVTFSLMLVLFTKFLHIEVLGVGVTYLRRKSLFLPILSIACTITIASFTFFLKHFGMDPTFSWEEYSNAAMNVTANHMLPLGC</sequence>
<organism evidence="2 3">
    <name type="scientific">Triparma laevis f. inornata</name>
    <dbReference type="NCBI Taxonomy" id="1714386"/>
    <lineage>
        <taxon>Eukaryota</taxon>
        <taxon>Sar</taxon>
        <taxon>Stramenopiles</taxon>
        <taxon>Ochrophyta</taxon>
        <taxon>Bolidophyceae</taxon>
        <taxon>Parmales</taxon>
        <taxon>Triparmaceae</taxon>
        <taxon>Triparma</taxon>
    </lineage>
</organism>
<keyword evidence="1" id="KW-0812">Transmembrane</keyword>
<feature type="transmembrane region" description="Helical" evidence="1">
    <location>
        <begin position="184"/>
        <end position="205"/>
    </location>
</feature>
<feature type="transmembrane region" description="Helical" evidence="1">
    <location>
        <begin position="440"/>
        <end position="467"/>
    </location>
</feature>
<feature type="transmembrane region" description="Helical" evidence="1">
    <location>
        <begin position="120"/>
        <end position="138"/>
    </location>
</feature>
<accession>A0A9W7AV29</accession>
<feature type="transmembrane region" description="Helical" evidence="1">
    <location>
        <begin position="150"/>
        <end position="172"/>
    </location>
</feature>
<dbReference type="EMBL" id="BLQM01000215">
    <property type="protein sequence ID" value="GMH76042.1"/>
    <property type="molecule type" value="Genomic_DNA"/>
</dbReference>
<feature type="transmembrane region" description="Helical" evidence="1">
    <location>
        <begin position="249"/>
        <end position="269"/>
    </location>
</feature>
<name>A0A9W7AV29_9STRA</name>
<evidence type="ECO:0000256" key="1">
    <source>
        <dbReference type="SAM" id="Phobius"/>
    </source>
</evidence>
<keyword evidence="1" id="KW-1133">Transmembrane helix</keyword>
<gene>
    <name evidence="2" type="ORF">TL16_g06952</name>
</gene>
<protein>
    <submittedName>
        <fullName evidence="2">Uncharacterized protein</fullName>
    </submittedName>
</protein>
<feature type="transmembrane region" description="Helical" evidence="1">
    <location>
        <begin position="211"/>
        <end position="237"/>
    </location>
</feature>
<comment type="caution">
    <text evidence="2">The sequence shown here is derived from an EMBL/GenBank/DDBJ whole genome shotgun (WGS) entry which is preliminary data.</text>
</comment>
<dbReference type="Proteomes" id="UP001162640">
    <property type="component" value="Unassembled WGS sequence"/>
</dbReference>
<keyword evidence="1" id="KW-0472">Membrane</keyword>